<keyword evidence="3" id="KW-1185">Reference proteome</keyword>
<dbReference type="InterPro" id="IPR043130">
    <property type="entry name" value="CDP-OH_PTrfase_TM_dom"/>
</dbReference>
<feature type="transmembrane region" description="Helical" evidence="1">
    <location>
        <begin position="178"/>
        <end position="196"/>
    </location>
</feature>
<dbReference type="RefSeq" id="WP_124966560.1">
    <property type="nucleotide sequence ID" value="NZ_RRAZ01000041.1"/>
</dbReference>
<dbReference type="AlphaFoldDB" id="A0A3P3D5X8"/>
<gene>
    <name evidence="2" type="ORF">EG244_18005</name>
</gene>
<reference evidence="2 3" key="1">
    <citation type="submission" date="2018-11" db="EMBL/GenBank/DDBJ databases">
        <title>Gemmobacter sp. nov., YIM 102744-1 draft genome.</title>
        <authorList>
            <person name="Li G."/>
            <person name="Jiang Y."/>
        </authorList>
    </citation>
    <scope>NUCLEOTIDE SEQUENCE [LARGE SCALE GENOMIC DNA]</scope>
    <source>
        <strain evidence="2 3">YIM 102744-1</strain>
    </source>
</reference>
<feature type="transmembrane region" description="Helical" evidence="1">
    <location>
        <begin position="34"/>
        <end position="53"/>
    </location>
</feature>
<sequence>MSDPRDRRPIASRNTAFARRITGFLVRRNLTPNAISMLSMLAAGVAGLAFALAGGHWGGLLLAALACQMRLLCNLFDGLVAVEGGKGGPDGPFWNEAPDRISDLLIFAGLGWAVGRPDLGYLVGALAVLTAYIRELGRANGAGNDFSGPLAKPQRMALVTLAAVAQAAALLADLTAPLLLWTLWGLLVGTAVTVLRRSWRQIRHLRGQG</sequence>
<proteinExistence type="predicted"/>
<name>A0A3P3D5X8_9RHOB</name>
<protein>
    <submittedName>
        <fullName evidence="2">CDP-alcohol phosphatidyltransferase family protein</fullName>
    </submittedName>
</protein>
<evidence type="ECO:0000256" key="1">
    <source>
        <dbReference type="SAM" id="Phobius"/>
    </source>
</evidence>
<dbReference type="GO" id="GO:0016740">
    <property type="term" value="F:transferase activity"/>
    <property type="evidence" value="ECO:0007669"/>
    <property type="project" value="UniProtKB-KW"/>
</dbReference>
<evidence type="ECO:0000313" key="2">
    <source>
        <dbReference type="EMBL" id="RRH69765.1"/>
    </source>
</evidence>
<keyword evidence="1" id="KW-1133">Transmembrane helix</keyword>
<keyword evidence="1" id="KW-0812">Transmembrane</keyword>
<comment type="caution">
    <text evidence="2">The sequence shown here is derived from an EMBL/GenBank/DDBJ whole genome shotgun (WGS) entry which is preliminary data.</text>
</comment>
<dbReference type="Proteomes" id="UP000282125">
    <property type="component" value="Unassembled WGS sequence"/>
</dbReference>
<evidence type="ECO:0000313" key="3">
    <source>
        <dbReference type="Proteomes" id="UP000282125"/>
    </source>
</evidence>
<keyword evidence="1" id="KW-0472">Membrane</keyword>
<dbReference type="Gene3D" id="1.20.120.1760">
    <property type="match status" value="1"/>
</dbReference>
<accession>A0A3P3D5X8</accession>
<dbReference type="OrthoDB" id="1034332at2"/>
<organism evidence="2 3">
    <name type="scientific">Falsigemmobacter faecalis</name>
    <dbReference type="NCBI Taxonomy" id="2488730"/>
    <lineage>
        <taxon>Bacteria</taxon>
        <taxon>Pseudomonadati</taxon>
        <taxon>Pseudomonadota</taxon>
        <taxon>Alphaproteobacteria</taxon>
        <taxon>Rhodobacterales</taxon>
        <taxon>Paracoccaceae</taxon>
        <taxon>Falsigemmobacter</taxon>
    </lineage>
</organism>
<dbReference type="EMBL" id="RRAZ01000041">
    <property type="protein sequence ID" value="RRH69765.1"/>
    <property type="molecule type" value="Genomic_DNA"/>
</dbReference>
<keyword evidence="2" id="KW-0808">Transferase</keyword>